<organism evidence="1 2">
    <name type="scientific">Synaphobranchus kaupii</name>
    <name type="common">Kaup's arrowtooth eel</name>
    <dbReference type="NCBI Taxonomy" id="118154"/>
    <lineage>
        <taxon>Eukaryota</taxon>
        <taxon>Metazoa</taxon>
        <taxon>Chordata</taxon>
        <taxon>Craniata</taxon>
        <taxon>Vertebrata</taxon>
        <taxon>Euteleostomi</taxon>
        <taxon>Actinopterygii</taxon>
        <taxon>Neopterygii</taxon>
        <taxon>Teleostei</taxon>
        <taxon>Anguilliformes</taxon>
        <taxon>Synaphobranchidae</taxon>
        <taxon>Synaphobranchus</taxon>
    </lineage>
</organism>
<reference evidence="1" key="1">
    <citation type="journal article" date="2023" name="Science">
        <title>Genome structures resolve the early diversification of teleost fishes.</title>
        <authorList>
            <person name="Parey E."/>
            <person name="Louis A."/>
            <person name="Montfort J."/>
            <person name="Bouchez O."/>
            <person name="Roques C."/>
            <person name="Iampietro C."/>
            <person name="Lluch J."/>
            <person name="Castinel A."/>
            <person name="Donnadieu C."/>
            <person name="Desvignes T."/>
            <person name="Floi Bucao C."/>
            <person name="Jouanno E."/>
            <person name="Wen M."/>
            <person name="Mejri S."/>
            <person name="Dirks R."/>
            <person name="Jansen H."/>
            <person name="Henkel C."/>
            <person name="Chen W.J."/>
            <person name="Zahm M."/>
            <person name="Cabau C."/>
            <person name="Klopp C."/>
            <person name="Thompson A.W."/>
            <person name="Robinson-Rechavi M."/>
            <person name="Braasch I."/>
            <person name="Lecointre G."/>
            <person name="Bobe J."/>
            <person name="Postlethwait J.H."/>
            <person name="Berthelot C."/>
            <person name="Roest Crollius H."/>
            <person name="Guiguen Y."/>
        </authorList>
    </citation>
    <scope>NUCLEOTIDE SEQUENCE</scope>
    <source>
        <strain evidence="1">WJC10195</strain>
    </source>
</reference>
<proteinExistence type="predicted"/>
<dbReference type="EMBL" id="JAINUF010000010">
    <property type="protein sequence ID" value="KAJ8348751.1"/>
    <property type="molecule type" value="Genomic_DNA"/>
</dbReference>
<name>A0A9Q1IQT8_SYNKA</name>
<dbReference type="AlphaFoldDB" id="A0A9Q1IQT8"/>
<sequence length="71" mass="7609">MAVYRTILKFSSTQPSCTSNICTAPSTEASQAGHGFNWLLRHSKAANQLRGPDEAGLEKMVRAQGEGEISA</sequence>
<gene>
    <name evidence="1" type="ORF">SKAU_G00273400</name>
</gene>
<dbReference type="Proteomes" id="UP001152622">
    <property type="component" value="Chromosome 10"/>
</dbReference>
<keyword evidence="2" id="KW-1185">Reference proteome</keyword>
<evidence type="ECO:0000313" key="2">
    <source>
        <dbReference type="Proteomes" id="UP001152622"/>
    </source>
</evidence>
<comment type="caution">
    <text evidence="1">The sequence shown here is derived from an EMBL/GenBank/DDBJ whole genome shotgun (WGS) entry which is preliminary data.</text>
</comment>
<protein>
    <submittedName>
        <fullName evidence="1">Uncharacterized protein</fullName>
    </submittedName>
</protein>
<accession>A0A9Q1IQT8</accession>
<evidence type="ECO:0000313" key="1">
    <source>
        <dbReference type="EMBL" id="KAJ8348751.1"/>
    </source>
</evidence>